<organism evidence="2 3">
    <name type="scientific">Paramecium octaurelia</name>
    <dbReference type="NCBI Taxonomy" id="43137"/>
    <lineage>
        <taxon>Eukaryota</taxon>
        <taxon>Sar</taxon>
        <taxon>Alveolata</taxon>
        <taxon>Ciliophora</taxon>
        <taxon>Intramacronucleata</taxon>
        <taxon>Oligohymenophorea</taxon>
        <taxon>Peniculida</taxon>
        <taxon>Parameciidae</taxon>
        <taxon>Paramecium</taxon>
    </lineage>
</organism>
<name>A0A8S1UZY1_PAROT</name>
<dbReference type="Pfam" id="PF09458">
    <property type="entry name" value="H_lectin"/>
    <property type="match status" value="1"/>
</dbReference>
<dbReference type="GO" id="GO:0030246">
    <property type="term" value="F:carbohydrate binding"/>
    <property type="evidence" value="ECO:0007669"/>
    <property type="project" value="InterPro"/>
</dbReference>
<dbReference type="EMBL" id="CAJJDP010000051">
    <property type="protein sequence ID" value="CAD8167986.1"/>
    <property type="molecule type" value="Genomic_DNA"/>
</dbReference>
<dbReference type="Proteomes" id="UP000683925">
    <property type="component" value="Unassembled WGS sequence"/>
</dbReference>
<comment type="caution">
    <text evidence="2">The sequence shown here is derived from an EMBL/GenBank/DDBJ whole genome shotgun (WGS) entry which is preliminary data.</text>
</comment>
<dbReference type="OMA" id="LYTEFFM"/>
<dbReference type="AlphaFoldDB" id="A0A8S1UZY1"/>
<dbReference type="OrthoDB" id="297764at2759"/>
<evidence type="ECO:0000313" key="3">
    <source>
        <dbReference type="Proteomes" id="UP000683925"/>
    </source>
</evidence>
<proteinExistence type="predicted"/>
<keyword evidence="3" id="KW-1185">Reference proteome</keyword>
<feature type="domain" description="H-type lectin" evidence="1">
    <location>
        <begin position="47"/>
        <end position="112"/>
    </location>
</feature>
<protein>
    <recommendedName>
        <fullName evidence="1">H-type lectin domain-containing protein</fullName>
    </recommendedName>
</protein>
<sequence length="463" mass="53873">MKYYNLSFFLSILIATNLGFITYDTGFASSFNYEDGFLANPNTNYLKEFSFSGTFERPPQVALVIYKYNYDYYQPNGYDIQVTEVTTIKFKVQLRCLYQHRVYDTPFNWYAYDDRRIQVISVVNYDISQSSVSFSTQITHPHFNPNFSKGIIHVTSLCYTGPIDFELSIVSINFQDVVIQIKSNNFNLIKLGYQIFLSIDDAIDVENQIVYNGDLYTSPTLTFPSDKDWTIGLQGLNWGQTINLRVKRIQFSNYYTYGRWPGGNNNVSILRFTNIYFHRSITKNFLPWIIKTVRVSQTEYYNLQPAPIFTVAITELSKVYATPVTETLYVQSKSQLHVEIRYQCDQLKKKLYTEFFMCSSCNIKKLYYYCLRSVNAISIYALLNSQTTAVSAFTISISNNGISLIQTIQNQLENTQQILKVEQLIFFITQQSYIHSQLNNLNFQSVNHNLLQFKGVLKEQIEM</sequence>
<dbReference type="InterPro" id="IPR019019">
    <property type="entry name" value="H-type_lectin_domain"/>
</dbReference>
<evidence type="ECO:0000313" key="2">
    <source>
        <dbReference type="EMBL" id="CAD8167986.1"/>
    </source>
</evidence>
<reference evidence="2" key="1">
    <citation type="submission" date="2021-01" db="EMBL/GenBank/DDBJ databases">
        <authorList>
            <consortium name="Genoscope - CEA"/>
            <person name="William W."/>
        </authorList>
    </citation>
    <scope>NUCLEOTIDE SEQUENCE</scope>
</reference>
<accession>A0A8S1UZY1</accession>
<dbReference type="GO" id="GO:0007155">
    <property type="term" value="P:cell adhesion"/>
    <property type="evidence" value="ECO:0007669"/>
    <property type="project" value="InterPro"/>
</dbReference>
<gene>
    <name evidence="2" type="ORF">POCTA_138.1.T0510059</name>
</gene>
<evidence type="ECO:0000259" key="1">
    <source>
        <dbReference type="Pfam" id="PF09458"/>
    </source>
</evidence>